<accession>A0A8S3R993</accession>
<feature type="transmembrane region" description="Helical" evidence="1">
    <location>
        <begin position="257"/>
        <end position="277"/>
    </location>
</feature>
<evidence type="ECO:0000313" key="2">
    <source>
        <dbReference type="EMBL" id="CAG2203540.1"/>
    </source>
</evidence>
<evidence type="ECO:0000313" key="3">
    <source>
        <dbReference type="Proteomes" id="UP000683360"/>
    </source>
</evidence>
<name>A0A8S3R993_MYTED</name>
<organism evidence="2 3">
    <name type="scientific">Mytilus edulis</name>
    <name type="common">Blue mussel</name>
    <dbReference type="NCBI Taxonomy" id="6550"/>
    <lineage>
        <taxon>Eukaryota</taxon>
        <taxon>Metazoa</taxon>
        <taxon>Spiralia</taxon>
        <taxon>Lophotrochozoa</taxon>
        <taxon>Mollusca</taxon>
        <taxon>Bivalvia</taxon>
        <taxon>Autobranchia</taxon>
        <taxon>Pteriomorphia</taxon>
        <taxon>Mytilida</taxon>
        <taxon>Mytiloidea</taxon>
        <taxon>Mytilidae</taxon>
        <taxon>Mytilinae</taxon>
        <taxon>Mytilus</taxon>
    </lineage>
</organism>
<keyword evidence="1" id="KW-1133">Transmembrane helix</keyword>
<protein>
    <recommendedName>
        <fullName evidence="4">Transmembrane protein 26</fullName>
    </recommendedName>
</protein>
<dbReference type="EMBL" id="CAJPWZ010000923">
    <property type="protein sequence ID" value="CAG2203540.1"/>
    <property type="molecule type" value="Genomic_DNA"/>
</dbReference>
<dbReference type="Pfam" id="PF09772">
    <property type="entry name" value="Tmem26"/>
    <property type="match status" value="1"/>
</dbReference>
<evidence type="ECO:0008006" key="4">
    <source>
        <dbReference type="Google" id="ProtNLM"/>
    </source>
</evidence>
<proteinExistence type="predicted"/>
<dbReference type="AlphaFoldDB" id="A0A8S3R993"/>
<evidence type="ECO:0000256" key="1">
    <source>
        <dbReference type="SAM" id="Phobius"/>
    </source>
</evidence>
<dbReference type="PANTHER" id="PTHR22168">
    <property type="entry name" value="TMEM26 PROTEIN"/>
    <property type="match status" value="1"/>
</dbReference>
<gene>
    <name evidence="2" type="ORF">MEDL_18047</name>
</gene>
<feature type="transmembrane region" description="Helical" evidence="1">
    <location>
        <begin position="12"/>
        <end position="36"/>
    </location>
</feature>
<sequence>MNSDSDVRLKAHIFQALIVRCIYLLHSVIVLWRVVIVRDSDYFWIYSVFVGIIVLEGLVIIVKRKGVEFKWFSSCILTYSLVNVPSIWQLELFRNTNPSTTNTTSIDTSNSVIPIYLNDETWIFGLEQTFLLCIIFGRWLLPKGSLSRDKLSSLLLLLIGKACDVTDFFTLINETKVRADTNLVYAILSTWSVSVVQFTFVLTETENASNNKSSRRITQLQKVFLGTDVWCCTISVFMEELPFLIMRAYTIATHNITSYSTLFFITKNVLLLLMLFYRISSVFCEEFEIHWPVVPITKESWSHDTRQTSREGNGLDLGNLDEQLSSGPTGINTRSNSLHTINSIVSSTVSTKLRSCAEETKKETQSIEILQI</sequence>
<reference evidence="2" key="1">
    <citation type="submission" date="2021-03" db="EMBL/GenBank/DDBJ databases">
        <authorList>
            <person name="Bekaert M."/>
        </authorList>
    </citation>
    <scope>NUCLEOTIDE SEQUENCE</scope>
</reference>
<keyword evidence="1" id="KW-0472">Membrane</keyword>
<keyword evidence="3" id="KW-1185">Reference proteome</keyword>
<keyword evidence="1" id="KW-0812">Transmembrane</keyword>
<dbReference type="InterPro" id="IPR019169">
    <property type="entry name" value="Transmembrane_26"/>
</dbReference>
<feature type="transmembrane region" description="Helical" evidence="1">
    <location>
        <begin position="42"/>
        <end position="62"/>
    </location>
</feature>
<dbReference type="OrthoDB" id="10042902at2759"/>
<dbReference type="PANTHER" id="PTHR22168:SF3">
    <property type="entry name" value="TRANSMEMBRANE PROTEIN 26"/>
    <property type="match status" value="1"/>
</dbReference>
<dbReference type="Proteomes" id="UP000683360">
    <property type="component" value="Unassembled WGS sequence"/>
</dbReference>
<comment type="caution">
    <text evidence="2">The sequence shown here is derived from an EMBL/GenBank/DDBJ whole genome shotgun (WGS) entry which is preliminary data.</text>
</comment>